<reference evidence="1 2" key="1">
    <citation type="submission" date="2022-06" db="EMBL/GenBank/DDBJ databases">
        <title>Actinoplanes abujensis sp. nov., isolated from Nigerian arid soil.</title>
        <authorList>
            <person name="Ding P."/>
        </authorList>
    </citation>
    <scope>NUCLEOTIDE SEQUENCE [LARGE SCALE GENOMIC DNA]</scope>
    <source>
        <strain evidence="2">TRM88002</strain>
    </source>
</reference>
<sequence length="233" mass="24962">MTELLAEGRAHPETIEYLLQFLGDAARSVTALAGHDYFAAALPDLADAVAAAYPVVLPLLEFLPADHAASRATHLVAIAKMAPLADERGNLAVLVADLATRAPGPRETWVYCLGELGVSVRGLLTDPEPAVRLRAALIHEDDPRSQELIRAALAEPPPPGLYRGDLVAAAIRTASDFAAIVAEACGLVRKDSWTGFDSGWGALVSFAFPERYSQRHPLTDAQRALLRAWGLRL</sequence>
<comment type="caution">
    <text evidence="1">The sequence shown here is derived from an EMBL/GenBank/DDBJ whole genome shotgun (WGS) entry which is preliminary data.</text>
</comment>
<protein>
    <recommendedName>
        <fullName evidence="3">HEAT repeat domain-containing protein</fullName>
    </recommendedName>
</protein>
<organism evidence="1 2">
    <name type="scientific">Paractinoplanes hotanensis</name>
    <dbReference type="NCBI Taxonomy" id="2906497"/>
    <lineage>
        <taxon>Bacteria</taxon>
        <taxon>Bacillati</taxon>
        <taxon>Actinomycetota</taxon>
        <taxon>Actinomycetes</taxon>
        <taxon>Micromonosporales</taxon>
        <taxon>Micromonosporaceae</taxon>
        <taxon>Paractinoplanes</taxon>
    </lineage>
</organism>
<proteinExistence type="predicted"/>
<evidence type="ECO:0000313" key="1">
    <source>
        <dbReference type="EMBL" id="MCM4078565.1"/>
    </source>
</evidence>
<keyword evidence="2" id="KW-1185">Reference proteome</keyword>
<dbReference type="EMBL" id="JAMQOL010000016">
    <property type="protein sequence ID" value="MCM4078565.1"/>
    <property type="molecule type" value="Genomic_DNA"/>
</dbReference>
<name>A0ABT0XXQ0_9ACTN</name>
<accession>A0ABT0XXQ0</accession>
<gene>
    <name evidence="1" type="ORF">LXN57_13400</name>
</gene>
<evidence type="ECO:0008006" key="3">
    <source>
        <dbReference type="Google" id="ProtNLM"/>
    </source>
</evidence>
<dbReference type="RefSeq" id="WP_251798407.1">
    <property type="nucleotide sequence ID" value="NZ_JAMQOL010000016.1"/>
</dbReference>
<dbReference type="Proteomes" id="UP001523216">
    <property type="component" value="Unassembled WGS sequence"/>
</dbReference>
<evidence type="ECO:0000313" key="2">
    <source>
        <dbReference type="Proteomes" id="UP001523216"/>
    </source>
</evidence>